<evidence type="ECO:0000256" key="2">
    <source>
        <dbReference type="SAM" id="MobiDB-lite"/>
    </source>
</evidence>
<feature type="region of interest" description="Disordered" evidence="2">
    <location>
        <begin position="1"/>
        <end position="21"/>
    </location>
</feature>
<feature type="coiled-coil region" evidence="1">
    <location>
        <begin position="54"/>
        <end position="89"/>
    </location>
</feature>
<proteinExistence type="predicted"/>
<dbReference type="AlphaFoldDB" id="A0A914H527"/>
<dbReference type="InterPro" id="IPR003877">
    <property type="entry name" value="SPRY_dom"/>
</dbReference>
<dbReference type="SUPFAM" id="SSF49899">
    <property type="entry name" value="Concanavalin A-like lectins/glucanases"/>
    <property type="match status" value="1"/>
</dbReference>
<evidence type="ECO:0000256" key="3">
    <source>
        <dbReference type="SAM" id="Phobius"/>
    </source>
</evidence>
<evidence type="ECO:0000313" key="5">
    <source>
        <dbReference type="Proteomes" id="UP000887572"/>
    </source>
</evidence>
<keyword evidence="1" id="KW-0175">Coiled coil</keyword>
<reference evidence="6" key="1">
    <citation type="submission" date="2022-11" db="UniProtKB">
        <authorList>
            <consortium name="WormBaseParasite"/>
        </authorList>
    </citation>
    <scope>IDENTIFICATION</scope>
</reference>
<keyword evidence="5" id="KW-1185">Reference proteome</keyword>
<accession>A0A914H527</accession>
<name>A0A914H527_GLORO</name>
<keyword evidence="3" id="KW-1133">Transmembrane helix</keyword>
<feature type="transmembrane region" description="Helical" evidence="3">
    <location>
        <begin position="97"/>
        <end position="117"/>
    </location>
</feature>
<protein>
    <submittedName>
        <fullName evidence="6">SPRY domain-containing protein</fullName>
    </submittedName>
</protein>
<dbReference type="Proteomes" id="UP000887572">
    <property type="component" value="Unplaced"/>
</dbReference>
<evidence type="ECO:0000256" key="1">
    <source>
        <dbReference type="SAM" id="Coils"/>
    </source>
</evidence>
<dbReference type="Gene3D" id="2.60.120.920">
    <property type="match status" value="1"/>
</dbReference>
<dbReference type="WBParaSite" id="Gr19_v10_g1390.t1">
    <property type="protein sequence ID" value="Gr19_v10_g1390.t1"/>
    <property type="gene ID" value="Gr19_v10_g1390"/>
</dbReference>
<dbReference type="InterPro" id="IPR043136">
    <property type="entry name" value="B30.2/SPRY_sf"/>
</dbReference>
<feature type="domain" description="SPRY" evidence="4">
    <location>
        <begin position="165"/>
        <end position="241"/>
    </location>
</feature>
<organism evidence="5 6">
    <name type="scientific">Globodera rostochiensis</name>
    <name type="common">Golden nematode worm</name>
    <name type="synonym">Heterodera rostochiensis</name>
    <dbReference type="NCBI Taxonomy" id="31243"/>
    <lineage>
        <taxon>Eukaryota</taxon>
        <taxon>Metazoa</taxon>
        <taxon>Ecdysozoa</taxon>
        <taxon>Nematoda</taxon>
        <taxon>Chromadorea</taxon>
        <taxon>Rhabditida</taxon>
        <taxon>Tylenchina</taxon>
        <taxon>Tylenchomorpha</taxon>
        <taxon>Tylenchoidea</taxon>
        <taxon>Heteroderidae</taxon>
        <taxon>Heteroderinae</taxon>
        <taxon>Globodera</taxon>
    </lineage>
</organism>
<dbReference type="Pfam" id="PF00622">
    <property type="entry name" value="SPRY"/>
    <property type="match status" value="1"/>
</dbReference>
<evidence type="ECO:0000313" key="6">
    <source>
        <dbReference type="WBParaSite" id="Gr19_v10_g1390.t1"/>
    </source>
</evidence>
<evidence type="ECO:0000259" key="4">
    <source>
        <dbReference type="Pfam" id="PF00622"/>
    </source>
</evidence>
<keyword evidence="3" id="KW-0812">Transmembrane</keyword>
<keyword evidence="3" id="KW-0472">Membrane</keyword>
<sequence length="254" mass="29559">MEEHQKQQQQNIDESTEMKQLNMDYLQSDQNALLERQQQKTDQKALNAPIDQAMDQLKGEMNAKMEKYQKHHQQTIDELKENKKEMLGESQWRRCDLYRIVGAIVLFIFVIYAIYGLNEQKQNRKWRFIKTYSNLTTTRASERNARNERIAEVCPNDDRIRNCFVSIGLGPLQMPLDKWVGEYKGTYAYEGKGIFWGNAVEGSIGRPFIGGKPSFGVGDVVGCGVNLATRQIIYTKNGRRLEKWNKLHIPYILF</sequence>
<dbReference type="InterPro" id="IPR013320">
    <property type="entry name" value="ConA-like_dom_sf"/>
</dbReference>